<gene>
    <name evidence="1" type="ORF">GLYMA_02G177600</name>
</gene>
<proteinExistence type="predicted"/>
<evidence type="ECO:0000313" key="1">
    <source>
        <dbReference type="EMBL" id="KRH71915.1"/>
    </source>
</evidence>
<dbReference type="AlphaFoldDB" id="A0A0R0L4Q2"/>
<name>A0A0R0L4Q2_SOYBN</name>
<sequence>MTPYKNFLIQGVLPPDENEPQRLKWNTNYYVILDGGLFKRGSTTPLLKFLNNQKIDYVIRELHEGI</sequence>
<protein>
    <submittedName>
        <fullName evidence="1 2">Uncharacterized protein</fullName>
    </submittedName>
</protein>
<dbReference type="Proteomes" id="UP000008827">
    <property type="component" value="Chromosome 2"/>
</dbReference>
<reference evidence="1 2" key="1">
    <citation type="journal article" date="2010" name="Nature">
        <title>Genome sequence of the palaeopolyploid soybean.</title>
        <authorList>
            <person name="Schmutz J."/>
            <person name="Cannon S.B."/>
            <person name="Schlueter J."/>
            <person name="Ma J."/>
            <person name="Mitros T."/>
            <person name="Nelson W."/>
            <person name="Hyten D.L."/>
            <person name="Song Q."/>
            <person name="Thelen J.J."/>
            <person name="Cheng J."/>
            <person name="Xu D."/>
            <person name="Hellsten U."/>
            <person name="May G.D."/>
            <person name="Yu Y."/>
            <person name="Sakurai T."/>
            <person name="Umezawa T."/>
            <person name="Bhattacharyya M.K."/>
            <person name="Sandhu D."/>
            <person name="Valliyodan B."/>
            <person name="Lindquist E."/>
            <person name="Peto M."/>
            <person name="Grant D."/>
            <person name="Shu S."/>
            <person name="Goodstein D."/>
            <person name="Barry K."/>
            <person name="Futrell-Griggs M."/>
            <person name="Abernathy B."/>
            <person name="Du J."/>
            <person name="Tian Z."/>
            <person name="Zhu L."/>
            <person name="Gill N."/>
            <person name="Joshi T."/>
            <person name="Libault M."/>
            <person name="Sethuraman A."/>
            <person name="Zhang X.-C."/>
            <person name="Shinozaki K."/>
            <person name="Nguyen H.T."/>
            <person name="Wing R.A."/>
            <person name="Cregan P."/>
            <person name="Specht J."/>
            <person name="Grimwood J."/>
            <person name="Rokhsar D."/>
            <person name="Stacey G."/>
            <person name="Shoemaker R.C."/>
            <person name="Jackson S.A."/>
        </authorList>
    </citation>
    <scope>NUCLEOTIDE SEQUENCE</scope>
    <source>
        <strain evidence="2">cv. Williams 82</strain>
        <tissue evidence="1">Callus</tissue>
    </source>
</reference>
<accession>A0A0R0L4Q2</accession>
<keyword evidence="3" id="KW-1185">Reference proteome</keyword>
<evidence type="ECO:0000313" key="3">
    <source>
        <dbReference type="Proteomes" id="UP000008827"/>
    </source>
</evidence>
<dbReference type="InParanoid" id="A0A0R0L4Q2"/>
<organism evidence="1">
    <name type="scientific">Glycine max</name>
    <name type="common">Soybean</name>
    <name type="synonym">Glycine hispida</name>
    <dbReference type="NCBI Taxonomy" id="3847"/>
    <lineage>
        <taxon>Eukaryota</taxon>
        <taxon>Viridiplantae</taxon>
        <taxon>Streptophyta</taxon>
        <taxon>Embryophyta</taxon>
        <taxon>Tracheophyta</taxon>
        <taxon>Spermatophyta</taxon>
        <taxon>Magnoliopsida</taxon>
        <taxon>eudicotyledons</taxon>
        <taxon>Gunneridae</taxon>
        <taxon>Pentapetalae</taxon>
        <taxon>rosids</taxon>
        <taxon>fabids</taxon>
        <taxon>Fabales</taxon>
        <taxon>Fabaceae</taxon>
        <taxon>Papilionoideae</taxon>
        <taxon>50 kb inversion clade</taxon>
        <taxon>NPAAA clade</taxon>
        <taxon>indigoferoid/millettioid clade</taxon>
        <taxon>Phaseoleae</taxon>
        <taxon>Glycine</taxon>
        <taxon>Glycine subgen. Soja</taxon>
    </lineage>
</organism>
<evidence type="ECO:0000313" key="2">
    <source>
        <dbReference type="EnsemblPlants" id="KRH71915"/>
    </source>
</evidence>
<dbReference type="EMBL" id="CM000835">
    <property type="protein sequence ID" value="KRH71915.1"/>
    <property type="molecule type" value="Genomic_DNA"/>
</dbReference>
<reference evidence="2" key="2">
    <citation type="submission" date="2018-02" db="UniProtKB">
        <authorList>
            <consortium name="EnsemblPlants"/>
        </authorList>
    </citation>
    <scope>IDENTIFICATION</scope>
    <source>
        <strain evidence="2">Williams 82</strain>
    </source>
</reference>
<reference evidence="1" key="3">
    <citation type="submission" date="2018-07" db="EMBL/GenBank/DDBJ databases">
        <title>WGS assembly of Glycine max.</title>
        <authorList>
            <person name="Schmutz J."/>
            <person name="Cannon S."/>
            <person name="Schlueter J."/>
            <person name="Ma J."/>
            <person name="Mitros T."/>
            <person name="Nelson W."/>
            <person name="Hyten D."/>
            <person name="Song Q."/>
            <person name="Thelen J."/>
            <person name="Cheng J."/>
            <person name="Xu D."/>
            <person name="Hellsten U."/>
            <person name="May G."/>
            <person name="Yu Y."/>
            <person name="Sakurai T."/>
            <person name="Umezawa T."/>
            <person name="Bhattacharyya M."/>
            <person name="Sandhu D."/>
            <person name="Valliyodan B."/>
            <person name="Lindquist E."/>
            <person name="Peto M."/>
            <person name="Grant D."/>
            <person name="Shu S."/>
            <person name="Goodstein D."/>
            <person name="Barry K."/>
            <person name="Futrell-Griggs M."/>
            <person name="Abernathy B."/>
            <person name="Du J."/>
            <person name="Tian Z."/>
            <person name="Zhu L."/>
            <person name="Gill N."/>
            <person name="Joshi T."/>
            <person name="Libault M."/>
            <person name="Sethuraman A."/>
            <person name="Zhang X."/>
            <person name="Shinozaki K."/>
            <person name="Nguyen H."/>
            <person name="Wing R."/>
            <person name="Cregan P."/>
            <person name="Specht J."/>
            <person name="Grimwood J."/>
            <person name="Rokhsar D."/>
            <person name="Stacey G."/>
            <person name="Shoemaker R."/>
            <person name="Jackson S."/>
        </authorList>
    </citation>
    <scope>NUCLEOTIDE SEQUENCE</scope>
    <source>
        <tissue evidence="1">Callus</tissue>
    </source>
</reference>
<dbReference type="EnsemblPlants" id="KRH71915">
    <property type="protein sequence ID" value="KRH71915"/>
    <property type="gene ID" value="GLYMA_02G177600"/>
</dbReference>
<dbReference type="Gramene" id="KRH71915">
    <property type="protein sequence ID" value="KRH71915"/>
    <property type="gene ID" value="GLYMA_02G177600"/>
</dbReference>